<dbReference type="EMBL" id="AP017624">
    <property type="protein sequence ID" value="BAV42966.1"/>
    <property type="molecule type" value="Genomic_DNA"/>
</dbReference>
<organism evidence="3 4">
    <name type="scientific">Mycobacterium ulcerans subsp. shinshuense</name>
    <dbReference type="NCBI Taxonomy" id="1124626"/>
    <lineage>
        <taxon>Bacteria</taxon>
        <taxon>Bacillati</taxon>
        <taxon>Actinomycetota</taxon>
        <taxon>Actinomycetes</taxon>
        <taxon>Mycobacteriales</taxon>
        <taxon>Mycobacteriaceae</taxon>
        <taxon>Mycobacterium</taxon>
        <taxon>Mycobacterium ulcerans group</taxon>
    </lineage>
</organism>
<dbReference type="GO" id="GO:0032259">
    <property type="term" value="P:methylation"/>
    <property type="evidence" value="ECO:0007669"/>
    <property type="project" value="UniProtKB-KW"/>
</dbReference>
<evidence type="ECO:0000313" key="4">
    <source>
        <dbReference type="Proteomes" id="UP000218067"/>
    </source>
</evidence>
<dbReference type="PANTHER" id="PTHR42912:SF80">
    <property type="entry name" value="METHYLTRANSFERASE DOMAIN-CONTAINING PROTEIN"/>
    <property type="match status" value="1"/>
</dbReference>
<dbReference type="InterPro" id="IPR029063">
    <property type="entry name" value="SAM-dependent_MTases_sf"/>
</dbReference>
<dbReference type="GeneID" id="93438570"/>
<keyword evidence="1 3" id="KW-0489">Methyltransferase</keyword>
<dbReference type="PANTHER" id="PTHR42912">
    <property type="entry name" value="METHYLTRANSFERASE"/>
    <property type="match status" value="1"/>
</dbReference>
<dbReference type="RefSeq" id="WP_096371648.1">
    <property type="nucleotide sequence ID" value="NZ_AP017624.1"/>
</dbReference>
<proteinExistence type="predicted"/>
<dbReference type="InterPro" id="IPR041698">
    <property type="entry name" value="Methyltransf_25"/>
</dbReference>
<name>A0A1B4Y7C7_MYCUL</name>
<dbReference type="SUPFAM" id="SSF53335">
    <property type="entry name" value="S-adenosyl-L-methionine-dependent methyltransferases"/>
    <property type="match status" value="1"/>
</dbReference>
<evidence type="ECO:0000259" key="2">
    <source>
        <dbReference type="Pfam" id="PF13649"/>
    </source>
</evidence>
<protein>
    <submittedName>
        <fullName evidence="3">Methyltransferase</fullName>
    </submittedName>
</protein>
<dbReference type="AlphaFoldDB" id="A0A1B4Y7C7"/>
<keyword evidence="3" id="KW-0808">Transferase</keyword>
<reference evidence="3 4" key="1">
    <citation type="submission" date="2016-08" db="EMBL/GenBank/DDBJ databases">
        <title>Complete genome sequence of Mycobacterium shinshuense, a subspecies of M. ulcerans.</title>
        <authorList>
            <person name="Yoshida M."/>
            <person name="Ogura Y."/>
            <person name="Hayashi T."/>
            <person name="Hoshino Y."/>
        </authorList>
    </citation>
    <scope>NUCLEOTIDE SEQUENCE [LARGE SCALE GENOMIC DNA]</scope>
    <source>
        <strain evidence="4">ATCC 33728</strain>
    </source>
</reference>
<dbReference type="Gene3D" id="3.40.50.150">
    <property type="entry name" value="Vaccinia Virus protein VP39"/>
    <property type="match status" value="1"/>
</dbReference>
<sequence length="226" mass="24683">MTNHHPRFGLQHSGESRDYLPAAGHDALLPAYDLLSRLLGMNKIHRTLITQSELADCGRILEIGCGTGNLAIKAKRAQPRAEVIGSDPDPRALQRAQRKTGNVEGVRFDQGYAQRLPYAEGEFDRVLSSMMLHHLDEDAKSAAAAEAFRVLRAGGRLHLVDVGGDMSAHDGLASRFIRHNLHVAGNLGDGIRRPLDTAGFDVAEVGAQRHPLLGRLVYYRATRPCA</sequence>
<dbReference type="Pfam" id="PF13649">
    <property type="entry name" value="Methyltransf_25"/>
    <property type="match status" value="1"/>
</dbReference>
<feature type="domain" description="Methyltransferase" evidence="2">
    <location>
        <begin position="60"/>
        <end position="155"/>
    </location>
</feature>
<dbReference type="GO" id="GO:0008168">
    <property type="term" value="F:methyltransferase activity"/>
    <property type="evidence" value="ECO:0007669"/>
    <property type="project" value="UniProtKB-KW"/>
</dbReference>
<gene>
    <name evidence="3" type="ORF">SHTP_3999</name>
</gene>
<dbReference type="InterPro" id="IPR050508">
    <property type="entry name" value="Methyltransf_Superfamily"/>
</dbReference>
<evidence type="ECO:0000313" key="3">
    <source>
        <dbReference type="EMBL" id="BAV42966.1"/>
    </source>
</evidence>
<dbReference type="CDD" id="cd02440">
    <property type="entry name" value="AdoMet_MTases"/>
    <property type="match status" value="1"/>
</dbReference>
<accession>A0A1B4Y7C7</accession>
<evidence type="ECO:0000256" key="1">
    <source>
        <dbReference type="ARBA" id="ARBA00022603"/>
    </source>
</evidence>
<dbReference type="Proteomes" id="UP000218067">
    <property type="component" value="Chromosome"/>
</dbReference>